<keyword evidence="2" id="KW-0732">Signal</keyword>
<dbReference type="Pfam" id="PF01476">
    <property type="entry name" value="LysM"/>
    <property type="match status" value="1"/>
</dbReference>
<feature type="region of interest" description="Disordered" evidence="1">
    <location>
        <begin position="89"/>
        <end position="109"/>
    </location>
</feature>
<proteinExistence type="predicted"/>
<gene>
    <name evidence="4" type="ORF">C8N24_3942</name>
</gene>
<evidence type="ECO:0000256" key="1">
    <source>
        <dbReference type="SAM" id="MobiDB-lite"/>
    </source>
</evidence>
<name>A0A660LIE0_9ACTN</name>
<dbReference type="AlphaFoldDB" id="A0A660LIE0"/>
<feature type="region of interest" description="Disordered" evidence="1">
    <location>
        <begin position="29"/>
        <end position="64"/>
    </location>
</feature>
<dbReference type="PROSITE" id="PS51782">
    <property type="entry name" value="LYSM"/>
    <property type="match status" value="1"/>
</dbReference>
<evidence type="ECO:0000313" key="5">
    <source>
        <dbReference type="Proteomes" id="UP000278962"/>
    </source>
</evidence>
<organism evidence="4 5">
    <name type="scientific">Solirubrobacter pauli</name>
    <dbReference type="NCBI Taxonomy" id="166793"/>
    <lineage>
        <taxon>Bacteria</taxon>
        <taxon>Bacillati</taxon>
        <taxon>Actinomycetota</taxon>
        <taxon>Thermoleophilia</taxon>
        <taxon>Solirubrobacterales</taxon>
        <taxon>Solirubrobacteraceae</taxon>
        <taxon>Solirubrobacter</taxon>
    </lineage>
</organism>
<reference evidence="4 5" key="1">
    <citation type="submission" date="2018-10" db="EMBL/GenBank/DDBJ databases">
        <title>Genomic Encyclopedia of Archaeal and Bacterial Type Strains, Phase II (KMG-II): from individual species to whole genera.</title>
        <authorList>
            <person name="Goeker M."/>
        </authorList>
    </citation>
    <scope>NUCLEOTIDE SEQUENCE [LARGE SCALE GENOMIC DNA]</scope>
    <source>
        <strain evidence="4 5">DSM 14954</strain>
    </source>
</reference>
<sequence>MVGRNPARFLAPIALIAFAFALYSVLNSGNTPAGEDSGSRTSQEANPTPTETAEKKKSSKKRKTYTVKAGDTLSAIAEKNDMDLETLSELNPDLDASTLSPGQKIKLEG</sequence>
<accession>A0A660LIE0</accession>
<dbReference type="CDD" id="cd00118">
    <property type="entry name" value="LysM"/>
    <property type="match status" value="1"/>
</dbReference>
<dbReference type="OrthoDB" id="9809364at2"/>
<comment type="caution">
    <text evidence="4">The sequence shown here is derived from an EMBL/GenBank/DDBJ whole genome shotgun (WGS) entry which is preliminary data.</text>
</comment>
<protein>
    <submittedName>
        <fullName evidence="4">LysM domain-containing protein</fullName>
    </submittedName>
</protein>
<dbReference type="EMBL" id="RBIL01000001">
    <property type="protein sequence ID" value="RKQ94065.1"/>
    <property type="molecule type" value="Genomic_DNA"/>
</dbReference>
<keyword evidence="5" id="KW-1185">Reference proteome</keyword>
<dbReference type="InterPro" id="IPR018392">
    <property type="entry name" value="LysM"/>
</dbReference>
<dbReference type="RefSeq" id="WP_121252748.1">
    <property type="nucleotide sequence ID" value="NZ_RBIL01000001.1"/>
</dbReference>
<feature type="chain" id="PRO_5024824012" evidence="2">
    <location>
        <begin position="34"/>
        <end position="109"/>
    </location>
</feature>
<dbReference type="Gene3D" id="3.10.350.10">
    <property type="entry name" value="LysM domain"/>
    <property type="match status" value="1"/>
</dbReference>
<feature type="domain" description="LysM" evidence="3">
    <location>
        <begin position="63"/>
        <end position="107"/>
    </location>
</feature>
<dbReference type="InterPro" id="IPR036779">
    <property type="entry name" value="LysM_dom_sf"/>
</dbReference>
<feature type="signal peptide" evidence="2">
    <location>
        <begin position="1"/>
        <end position="33"/>
    </location>
</feature>
<dbReference type="SUPFAM" id="SSF54106">
    <property type="entry name" value="LysM domain"/>
    <property type="match status" value="1"/>
</dbReference>
<evidence type="ECO:0000313" key="4">
    <source>
        <dbReference type="EMBL" id="RKQ94065.1"/>
    </source>
</evidence>
<evidence type="ECO:0000259" key="3">
    <source>
        <dbReference type="PROSITE" id="PS51782"/>
    </source>
</evidence>
<dbReference type="SMART" id="SM00257">
    <property type="entry name" value="LysM"/>
    <property type="match status" value="1"/>
</dbReference>
<evidence type="ECO:0000256" key="2">
    <source>
        <dbReference type="SAM" id="SignalP"/>
    </source>
</evidence>
<dbReference type="Proteomes" id="UP000278962">
    <property type="component" value="Unassembled WGS sequence"/>
</dbReference>